<accession>A0A1G6A203</accession>
<protein>
    <submittedName>
        <fullName evidence="2">Uncharacterized protein</fullName>
    </submittedName>
</protein>
<dbReference type="EMBL" id="FMXO01000001">
    <property type="protein sequence ID" value="SDB02437.1"/>
    <property type="molecule type" value="Genomic_DNA"/>
</dbReference>
<dbReference type="STRING" id="617002.SAMN05660653_00085"/>
<gene>
    <name evidence="2" type="ORF">SAMN05660653_00085</name>
</gene>
<evidence type="ECO:0000256" key="1">
    <source>
        <dbReference type="SAM" id="MobiDB-lite"/>
    </source>
</evidence>
<proteinExistence type="predicted"/>
<reference evidence="2 3" key="1">
    <citation type="submission" date="2016-10" db="EMBL/GenBank/DDBJ databases">
        <authorList>
            <person name="de Groot N.N."/>
        </authorList>
    </citation>
    <scope>NUCLEOTIDE SEQUENCE [LARGE SCALE GENOMIC DNA]</scope>
    <source>
        <strain evidence="2 3">ASO4-2</strain>
    </source>
</reference>
<dbReference type="AlphaFoldDB" id="A0A1G6A203"/>
<feature type="region of interest" description="Disordered" evidence="1">
    <location>
        <begin position="34"/>
        <end position="54"/>
    </location>
</feature>
<evidence type="ECO:0000313" key="3">
    <source>
        <dbReference type="Proteomes" id="UP000198771"/>
    </source>
</evidence>
<keyword evidence="3" id="KW-1185">Reference proteome</keyword>
<dbReference type="Proteomes" id="UP000198771">
    <property type="component" value="Unassembled WGS sequence"/>
</dbReference>
<dbReference type="OrthoDB" id="5451019at2"/>
<sequence>MGSTICLNRMRRMLEISMILGLVLLFTAPGWSREESPAGTGQSRPDRVVPTGSVKISGNHQFPGHLNGDQGKVSVSHSRVDASYSRYTLSWQTSWYSWQDKHALPFGDARTDPWNDLHSLSLLVDQRGRLSSRWSYFVQGAIRSGFEKQISRSLGIAANGGVIYGWDEDWSLGLGGYIGLAPTSRFGFSSTFAMVGPFVQYRHPGATGFSARLGFPQSELRYTFNPVWSTWLGVGINSGTYRLADNNTVMPRGYVRAKTYTSGIYLDVTPTPSLTIRFGPTYNFGRRLDFYDSGGDKRRGYDLKAVPGLEAGVNWTF</sequence>
<organism evidence="2 3">
    <name type="scientific">Desulfonatronum thiosulfatophilum</name>
    <dbReference type="NCBI Taxonomy" id="617002"/>
    <lineage>
        <taxon>Bacteria</taxon>
        <taxon>Pseudomonadati</taxon>
        <taxon>Thermodesulfobacteriota</taxon>
        <taxon>Desulfovibrionia</taxon>
        <taxon>Desulfovibrionales</taxon>
        <taxon>Desulfonatronaceae</taxon>
        <taxon>Desulfonatronum</taxon>
    </lineage>
</organism>
<name>A0A1G6A203_9BACT</name>
<dbReference type="RefSeq" id="WP_092116103.1">
    <property type="nucleotide sequence ID" value="NZ_FMXO01000001.1"/>
</dbReference>
<evidence type="ECO:0000313" key="2">
    <source>
        <dbReference type="EMBL" id="SDB02437.1"/>
    </source>
</evidence>